<gene>
    <name evidence="1" type="ORF">K460DRAFT_363448</name>
</gene>
<protein>
    <submittedName>
        <fullName evidence="1">Uncharacterized protein</fullName>
    </submittedName>
</protein>
<accession>A0A9P4GLF9</accession>
<sequence length="213" mass="24188">MVVQGNATCLLYIFHGREARRQRNTSLFTELPSRFVKLGEKRLMRPHLVIFRMLLSILCFRHCIELVRKNRHLPSGDSTHKLLGITKRQQRASPRYQVSGNVVPSLMTYKDVGFSVRCISEHLIATLSTFPGLSSKIFASIQWTLPQCTGLYKASPGITSYPSVSGSRSYIAKIVRYVHVTKYSGAVRSQMNHLYLVLESRNKLVSSSCHFLI</sequence>
<proteinExistence type="predicted"/>
<evidence type="ECO:0000313" key="2">
    <source>
        <dbReference type="Proteomes" id="UP000800039"/>
    </source>
</evidence>
<organism evidence="1 2">
    <name type="scientific">Cucurbitaria berberidis CBS 394.84</name>
    <dbReference type="NCBI Taxonomy" id="1168544"/>
    <lineage>
        <taxon>Eukaryota</taxon>
        <taxon>Fungi</taxon>
        <taxon>Dikarya</taxon>
        <taxon>Ascomycota</taxon>
        <taxon>Pezizomycotina</taxon>
        <taxon>Dothideomycetes</taxon>
        <taxon>Pleosporomycetidae</taxon>
        <taxon>Pleosporales</taxon>
        <taxon>Pleosporineae</taxon>
        <taxon>Cucurbitariaceae</taxon>
        <taxon>Cucurbitaria</taxon>
    </lineage>
</organism>
<dbReference type="AlphaFoldDB" id="A0A9P4GLF9"/>
<dbReference type="RefSeq" id="XP_040789922.1">
    <property type="nucleotide sequence ID" value="XM_040932820.1"/>
</dbReference>
<dbReference type="EMBL" id="ML976615">
    <property type="protein sequence ID" value="KAF1847359.1"/>
    <property type="molecule type" value="Genomic_DNA"/>
</dbReference>
<dbReference type="GeneID" id="63850071"/>
<dbReference type="Proteomes" id="UP000800039">
    <property type="component" value="Unassembled WGS sequence"/>
</dbReference>
<comment type="caution">
    <text evidence="1">The sequence shown here is derived from an EMBL/GenBank/DDBJ whole genome shotgun (WGS) entry which is preliminary data.</text>
</comment>
<keyword evidence="2" id="KW-1185">Reference proteome</keyword>
<evidence type="ECO:0000313" key="1">
    <source>
        <dbReference type="EMBL" id="KAF1847359.1"/>
    </source>
</evidence>
<reference evidence="1" key="1">
    <citation type="submission" date="2020-01" db="EMBL/GenBank/DDBJ databases">
        <authorList>
            <consortium name="DOE Joint Genome Institute"/>
            <person name="Haridas S."/>
            <person name="Albert R."/>
            <person name="Binder M."/>
            <person name="Bloem J."/>
            <person name="Labutti K."/>
            <person name="Salamov A."/>
            <person name="Andreopoulos B."/>
            <person name="Baker S.E."/>
            <person name="Barry K."/>
            <person name="Bills G."/>
            <person name="Bluhm B.H."/>
            <person name="Cannon C."/>
            <person name="Castanera R."/>
            <person name="Culley D.E."/>
            <person name="Daum C."/>
            <person name="Ezra D."/>
            <person name="Gonzalez J.B."/>
            <person name="Henrissat B."/>
            <person name="Kuo A."/>
            <person name="Liang C."/>
            <person name="Lipzen A."/>
            <person name="Lutzoni F."/>
            <person name="Magnuson J."/>
            <person name="Mondo S."/>
            <person name="Nolan M."/>
            <person name="Ohm R."/>
            <person name="Pangilinan J."/>
            <person name="Park H.-J."/>
            <person name="Ramirez L."/>
            <person name="Alfaro M."/>
            <person name="Sun H."/>
            <person name="Tritt A."/>
            <person name="Yoshinaga Y."/>
            <person name="Zwiers L.-H."/>
            <person name="Turgeon B.G."/>
            <person name="Goodwin S.B."/>
            <person name="Spatafora J.W."/>
            <person name="Crous P.W."/>
            <person name="Grigoriev I.V."/>
        </authorList>
    </citation>
    <scope>NUCLEOTIDE SEQUENCE</scope>
    <source>
        <strain evidence="1">CBS 394.84</strain>
    </source>
</reference>
<name>A0A9P4GLF9_9PLEO</name>